<dbReference type="EMBL" id="BAAAUX010000020">
    <property type="protein sequence ID" value="GAA2808391.1"/>
    <property type="molecule type" value="Genomic_DNA"/>
</dbReference>
<dbReference type="InterPro" id="IPR036388">
    <property type="entry name" value="WH-like_DNA-bd_sf"/>
</dbReference>
<name>A0ABN3VJV2_9PSEU</name>
<dbReference type="Gene3D" id="1.10.10.10">
    <property type="entry name" value="Winged helix-like DNA-binding domain superfamily/Winged helix DNA-binding domain"/>
    <property type="match status" value="1"/>
</dbReference>
<keyword evidence="3" id="KW-0238">DNA-binding</keyword>
<evidence type="ECO:0000256" key="1">
    <source>
        <dbReference type="ARBA" id="ARBA00009437"/>
    </source>
</evidence>
<keyword evidence="4" id="KW-0804">Transcription</keyword>
<organism evidence="6 7">
    <name type="scientific">Saccharopolyspora taberi</name>
    <dbReference type="NCBI Taxonomy" id="60895"/>
    <lineage>
        <taxon>Bacteria</taxon>
        <taxon>Bacillati</taxon>
        <taxon>Actinomycetota</taxon>
        <taxon>Actinomycetes</taxon>
        <taxon>Pseudonocardiales</taxon>
        <taxon>Pseudonocardiaceae</taxon>
        <taxon>Saccharopolyspora</taxon>
    </lineage>
</organism>
<dbReference type="Pfam" id="PF03466">
    <property type="entry name" value="LysR_substrate"/>
    <property type="match status" value="1"/>
</dbReference>
<evidence type="ECO:0000313" key="6">
    <source>
        <dbReference type="EMBL" id="GAA2808391.1"/>
    </source>
</evidence>
<evidence type="ECO:0000313" key="7">
    <source>
        <dbReference type="Proteomes" id="UP001500979"/>
    </source>
</evidence>
<reference evidence="6 7" key="1">
    <citation type="journal article" date="2019" name="Int. J. Syst. Evol. Microbiol.">
        <title>The Global Catalogue of Microorganisms (GCM) 10K type strain sequencing project: providing services to taxonomists for standard genome sequencing and annotation.</title>
        <authorList>
            <consortium name="The Broad Institute Genomics Platform"/>
            <consortium name="The Broad Institute Genome Sequencing Center for Infectious Disease"/>
            <person name="Wu L."/>
            <person name="Ma J."/>
        </authorList>
    </citation>
    <scope>NUCLEOTIDE SEQUENCE [LARGE SCALE GENOMIC DNA]</scope>
    <source>
        <strain evidence="6 7">JCM 9383</strain>
    </source>
</reference>
<evidence type="ECO:0000256" key="2">
    <source>
        <dbReference type="ARBA" id="ARBA00023015"/>
    </source>
</evidence>
<comment type="caution">
    <text evidence="6">The sequence shown here is derived from an EMBL/GenBank/DDBJ whole genome shotgun (WGS) entry which is preliminary data.</text>
</comment>
<protein>
    <submittedName>
        <fullName evidence="6">LysR family transcriptional regulator</fullName>
    </submittedName>
</protein>
<comment type="similarity">
    <text evidence="1">Belongs to the LysR transcriptional regulatory family.</text>
</comment>
<dbReference type="RefSeq" id="WP_344683582.1">
    <property type="nucleotide sequence ID" value="NZ_BAAAUX010000020.1"/>
</dbReference>
<dbReference type="InterPro" id="IPR036390">
    <property type="entry name" value="WH_DNA-bd_sf"/>
</dbReference>
<accession>A0ABN3VJV2</accession>
<dbReference type="Pfam" id="PF00126">
    <property type="entry name" value="HTH_1"/>
    <property type="match status" value="1"/>
</dbReference>
<dbReference type="SUPFAM" id="SSF46785">
    <property type="entry name" value="Winged helix' DNA-binding domain"/>
    <property type="match status" value="1"/>
</dbReference>
<evidence type="ECO:0000256" key="4">
    <source>
        <dbReference type="ARBA" id="ARBA00023163"/>
    </source>
</evidence>
<dbReference type="PANTHER" id="PTHR30346">
    <property type="entry name" value="TRANSCRIPTIONAL DUAL REGULATOR HCAR-RELATED"/>
    <property type="match status" value="1"/>
</dbReference>
<keyword evidence="7" id="KW-1185">Reference proteome</keyword>
<sequence length="303" mass="31605">MLDVRRMQVLRAVVTSGSVSAAAAGLGYTPSAISQQLSTLEREAGLPLLEKAGRGVRPTPAGILLADRAAQLAELLGDTEAELADLRSGRTGVLRLHFFHTASVTLVPPAVAKFRARHPEVRLELNLTDTGLDVVEAGDTDLAVIVAGRKTPAVRGVRLISLADDPYFVVLPNGHPRSTEDGIDLAELSDEIWVNSDRDSTGPCAEPLADAFACAGFTPRVAVTTDGSYSAQGFVAAGLGIALLPGLGLDVVHPDVVAVPLRGAKPARRIHVAVREAVLEQPATQAMLTALKDVASAPATGRC</sequence>
<dbReference type="Gene3D" id="3.40.190.290">
    <property type="match status" value="1"/>
</dbReference>
<proteinExistence type="inferred from homology"/>
<dbReference type="PANTHER" id="PTHR30346:SF29">
    <property type="entry name" value="LYSR SUBSTRATE-BINDING"/>
    <property type="match status" value="1"/>
</dbReference>
<feature type="domain" description="HTH lysR-type" evidence="5">
    <location>
        <begin position="2"/>
        <end position="59"/>
    </location>
</feature>
<keyword evidence="2" id="KW-0805">Transcription regulation</keyword>
<dbReference type="CDD" id="cd08423">
    <property type="entry name" value="PBP2_LTTR_like_6"/>
    <property type="match status" value="1"/>
</dbReference>
<evidence type="ECO:0000259" key="5">
    <source>
        <dbReference type="PROSITE" id="PS50931"/>
    </source>
</evidence>
<evidence type="ECO:0000256" key="3">
    <source>
        <dbReference type="ARBA" id="ARBA00023125"/>
    </source>
</evidence>
<gene>
    <name evidence="6" type="ORF">GCM10010470_49550</name>
</gene>
<dbReference type="PROSITE" id="PS50931">
    <property type="entry name" value="HTH_LYSR"/>
    <property type="match status" value="1"/>
</dbReference>
<dbReference type="SUPFAM" id="SSF53850">
    <property type="entry name" value="Periplasmic binding protein-like II"/>
    <property type="match status" value="1"/>
</dbReference>
<dbReference type="InterPro" id="IPR005119">
    <property type="entry name" value="LysR_subst-bd"/>
</dbReference>
<dbReference type="InterPro" id="IPR000847">
    <property type="entry name" value="LysR_HTH_N"/>
</dbReference>
<dbReference type="Proteomes" id="UP001500979">
    <property type="component" value="Unassembled WGS sequence"/>
</dbReference>